<keyword evidence="3" id="KW-1185">Reference proteome</keyword>
<feature type="domain" description="Methyltransferase type 11" evidence="1">
    <location>
        <begin position="57"/>
        <end position="106"/>
    </location>
</feature>
<proteinExistence type="predicted"/>
<protein>
    <recommendedName>
        <fullName evidence="1">Methyltransferase type 11 domain-containing protein</fullName>
    </recommendedName>
</protein>
<dbReference type="Gene3D" id="3.40.50.150">
    <property type="entry name" value="Vaccinia Virus protein VP39"/>
    <property type="match status" value="1"/>
</dbReference>
<evidence type="ECO:0000313" key="2">
    <source>
        <dbReference type="EMBL" id="QJR16452.1"/>
    </source>
</evidence>
<dbReference type="Pfam" id="PF08241">
    <property type="entry name" value="Methyltransf_11"/>
    <property type="match status" value="1"/>
</dbReference>
<accession>A0A6M4HB68</accession>
<sequence>MGDYNQLAYLRHLIPKADGPVLEIGSKEYGSTSTFRDHYSDVEYVGVDMAEGPGVDVVADLTKGIGSLKEGYFSLGICCSVLEHVEKPWVFAENLSRLFRPGGKLYMSVPWVWRYHPYPDDYFRFSHKGVMSLFDRFDWSDLYYSSTTPGEFFEITGGGEVPTVDDKLAALVDDGKGVKRKYLPYLMVNMTGTRKTDP</sequence>
<dbReference type="KEGG" id="upl:DSM104440_03287"/>
<name>A0A6M4HB68_9PROT</name>
<dbReference type="RefSeq" id="WP_171164556.1">
    <property type="nucleotide sequence ID" value="NZ_CP053073.1"/>
</dbReference>
<dbReference type="SUPFAM" id="SSF53335">
    <property type="entry name" value="S-adenosyl-L-methionine-dependent methyltransferases"/>
    <property type="match status" value="1"/>
</dbReference>
<dbReference type="GO" id="GO:0008757">
    <property type="term" value="F:S-adenosylmethionine-dependent methyltransferase activity"/>
    <property type="evidence" value="ECO:0007669"/>
    <property type="project" value="InterPro"/>
</dbReference>
<organism evidence="2 3">
    <name type="scientific">Usitatibacter palustris</name>
    <dbReference type="NCBI Taxonomy" id="2732487"/>
    <lineage>
        <taxon>Bacteria</taxon>
        <taxon>Pseudomonadati</taxon>
        <taxon>Pseudomonadota</taxon>
        <taxon>Betaproteobacteria</taxon>
        <taxon>Nitrosomonadales</taxon>
        <taxon>Usitatibacteraceae</taxon>
        <taxon>Usitatibacter</taxon>
    </lineage>
</organism>
<gene>
    <name evidence="2" type="ORF">DSM104440_03287</name>
</gene>
<dbReference type="EMBL" id="CP053073">
    <property type="protein sequence ID" value="QJR16452.1"/>
    <property type="molecule type" value="Genomic_DNA"/>
</dbReference>
<dbReference type="InterPro" id="IPR013216">
    <property type="entry name" value="Methyltransf_11"/>
</dbReference>
<dbReference type="InParanoid" id="A0A6M4HB68"/>
<evidence type="ECO:0000259" key="1">
    <source>
        <dbReference type="Pfam" id="PF08241"/>
    </source>
</evidence>
<dbReference type="AlphaFoldDB" id="A0A6M4HB68"/>
<reference evidence="2 3" key="1">
    <citation type="submission" date="2020-04" db="EMBL/GenBank/DDBJ databases">
        <title>Usitatibacter rugosus gen. nov., sp. nov. and Usitatibacter palustris sp. nov., novel members of Usitatibacteraceae fam. nov. within the order Nitrosomonadales isolated from soil.</title>
        <authorList>
            <person name="Huber K.J."/>
            <person name="Neumann-Schaal M."/>
            <person name="Geppert A."/>
            <person name="Luckner M."/>
            <person name="Wanner G."/>
            <person name="Overmann J."/>
        </authorList>
    </citation>
    <scope>NUCLEOTIDE SEQUENCE [LARGE SCALE GENOMIC DNA]</scope>
    <source>
        <strain evidence="2 3">Swamp67</strain>
    </source>
</reference>
<evidence type="ECO:0000313" key="3">
    <source>
        <dbReference type="Proteomes" id="UP000503096"/>
    </source>
</evidence>
<dbReference type="Proteomes" id="UP000503096">
    <property type="component" value="Chromosome"/>
</dbReference>
<dbReference type="InterPro" id="IPR029063">
    <property type="entry name" value="SAM-dependent_MTases_sf"/>
</dbReference>